<keyword evidence="1" id="KW-0511">Multifunctional enzyme</keyword>
<dbReference type="Proteomes" id="UP001148838">
    <property type="component" value="Unassembled WGS sequence"/>
</dbReference>
<organism evidence="4 5">
    <name type="scientific">Periplaneta americana</name>
    <name type="common">American cockroach</name>
    <name type="synonym">Blatta americana</name>
    <dbReference type="NCBI Taxonomy" id="6978"/>
    <lineage>
        <taxon>Eukaryota</taxon>
        <taxon>Metazoa</taxon>
        <taxon>Ecdysozoa</taxon>
        <taxon>Arthropoda</taxon>
        <taxon>Hexapoda</taxon>
        <taxon>Insecta</taxon>
        <taxon>Pterygota</taxon>
        <taxon>Neoptera</taxon>
        <taxon>Polyneoptera</taxon>
        <taxon>Dictyoptera</taxon>
        <taxon>Blattodea</taxon>
        <taxon>Blattoidea</taxon>
        <taxon>Blattidae</taxon>
        <taxon>Blattinae</taxon>
        <taxon>Periplaneta</taxon>
    </lineage>
</organism>
<dbReference type="Pfam" id="PF00078">
    <property type="entry name" value="RVT_1"/>
    <property type="match status" value="1"/>
</dbReference>
<sequence length="1024" mass="117789">MFSLVSQIVCMKDYFVQIGWCWDLSKATLILELERAGISTDGRKRELQFRFSQYLETLDPETGIGSQPSAVLEPKKRTSIQVEDESPSTLLLGGEKQIDPVNMTHLDIEKGKLGGERRIFSSDVNQCHMKVYLNLVRNLRLTDGKNPRLLMGFLMESIGIHALGLVGDREFILGLIPQTSGLLLEIFGRGIRFQWTWPILLERVVLELLPSRLREDLVRDYLSRRFQFPEENFLEFLDSVYRANVILNHYSTESQLIELILQNMSPCIRSHFVFQSRPRTIEELRELGRSVDNSLIAEKQQDRSLSYHLRSREQFSATRPLNSVPIILGNDYIVRSGMEIFSWDRAYGFHFRPGESWKWDEKPISKNLPLNLVYSEDADPEPIGSGLPHVGDLGQYGHLVEEFPELFVERLGCMRGRSCEIELLDSTPPYYQIPLTLESRRCTAFIVPFGLYEFNKLPMGIVVGSQILSREIDRLFGDIKYQYVFNYTDDLLIYSRSREEHQEHLREVFGRLQQAGITLNKEKITLGATKIKFLGHHLSAQGIETDPDYVRAVMQFPRPTNVRQIRRFVGMVGFYAKFIRDFSEIVYPLNQLKRKNAVFVWGDIHQAAFDRLKKALCSAPVLRLPDFSKPFVLQCDASDLAIAAVLNQDIGGEMAPIAYARPLVRTRNGNKVILAMVDSFSKFVWLFPLREMTSKLVIKTLNCQVFAQHDVPESIITDNATVFTSKTFNDMCFQWGIRHVTTSPYYLQPNLVERFNRNLKSALIVFHHDHQLAWDEHLHALQMGFNSAYHEATKSTPADLFLGRSLNHPLQLQWKLKLEEPMSQTELEAQWRDAIGNLRDANRKTAVRYNAVRQPHKFLRGDRVRNYKIFAETCGSDDSLRDPMFILPKETNQSSSDTKYDIMLVCSQPSSLGQQRARWTGVQHAENHNWEVRRVVDRSQKTGVRGAKVVPVRVLNVTNRDKEVHSGTVLGSIEPVVSAMSLGDNEEHHRPRPDLDTSLEELPRELADNVSREERRQVHDLLTV</sequence>
<dbReference type="PANTHER" id="PTHR37984">
    <property type="entry name" value="PROTEIN CBG26694"/>
    <property type="match status" value="1"/>
</dbReference>
<dbReference type="InterPro" id="IPR041577">
    <property type="entry name" value="RT_RNaseH_2"/>
</dbReference>
<dbReference type="Gene3D" id="3.30.70.270">
    <property type="match status" value="2"/>
</dbReference>
<evidence type="ECO:0000259" key="3">
    <source>
        <dbReference type="PROSITE" id="PS50994"/>
    </source>
</evidence>
<dbReference type="Gene3D" id="3.10.10.10">
    <property type="entry name" value="HIV Type 1 Reverse Transcriptase, subunit A, domain 1"/>
    <property type="match status" value="1"/>
</dbReference>
<dbReference type="Pfam" id="PF17919">
    <property type="entry name" value="RT_RNaseH_2"/>
    <property type="match status" value="1"/>
</dbReference>
<dbReference type="PANTHER" id="PTHR37984:SF5">
    <property type="entry name" value="PROTEIN NYNRIN-LIKE"/>
    <property type="match status" value="1"/>
</dbReference>
<evidence type="ECO:0000256" key="1">
    <source>
        <dbReference type="ARBA" id="ARBA00023268"/>
    </source>
</evidence>
<feature type="domain" description="Reverse transcriptase" evidence="2">
    <location>
        <begin position="322"/>
        <end position="538"/>
    </location>
</feature>
<evidence type="ECO:0000313" key="4">
    <source>
        <dbReference type="EMBL" id="KAJ4447483.1"/>
    </source>
</evidence>
<feature type="domain" description="Integrase catalytic" evidence="3">
    <location>
        <begin position="626"/>
        <end position="805"/>
    </location>
</feature>
<reference evidence="4 5" key="1">
    <citation type="journal article" date="2022" name="Allergy">
        <title>Genome assembly and annotation of Periplaneta americana reveal a comprehensive cockroach allergen profile.</title>
        <authorList>
            <person name="Wang L."/>
            <person name="Xiong Q."/>
            <person name="Saelim N."/>
            <person name="Wang L."/>
            <person name="Nong W."/>
            <person name="Wan A.T."/>
            <person name="Shi M."/>
            <person name="Liu X."/>
            <person name="Cao Q."/>
            <person name="Hui J.H.L."/>
            <person name="Sookrung N."/>
            <person name="Leung T.F."/>
            <person name="Tungtrongchitr A."/>
            <person name="Tsui S.K.W."/>
        </authorList>
    </citation>
    <scope>NUCLEOTIDE SEQUENCE [LARGE SCALE GENOMIC DNA]</scope>
    <source>
        <strain evidence="4">PWHHKU_190912</strain>
    </source>
</reference>
<dbReference type="InterPro" id="IPR000477">
    <property type="entry name" value="RT_dom"/>
</dbReference>
<dbReference type="PROSITE" id="PS50878">
    <property type="entry name" value="RT_POL"/>
    <property type="match status" value="1"/>
</dbReference>
<dbReference type="CDD" id="cd01647">
    <property type="entry name" value="RT_LTR"/>
    <property type="match status" value="1"/>
</dbReference>
<dbReference type="InterPro" id="IPR043502">
    <property type="entry name" value="DNA/RNA_pol_sf"/>
</dbReference>
<dbReference type="Gene3D" id="3.30.420.10">
    <property type="entry name" value="Ribonuclease H-like superfamily/Ribonuclease H"/>
    <property type="match status" value="1"/>
</dbReference>
<evidence type="ECO:0000259" key="2">
    <source>
        <dbReference type="PROSITE" id="PS50878"/>
    </source>
</evidence>
<name>A0ABQ8TNP2_PERAM</name>
<proteinExistence type="predicted"/>
<dbReference type="InterPro" id="IPR043128">
    <property type="entry name" value="Rev_trsase/Diguanyl_cyclase"/>
</dbReference>
<accession>A0ABQ8TNP2</accession>
<comment type="caution">
    <text evidence="4">The sequence shown here is derived from an EMBL/GenBank/DDBJ whole genome shotgun (WGS) entry which is preliminary data.</text>
</comment>
<dbReference type="SUPFAM" id="SSF56672">
    <property type="entry name" value="DNA/RNA polymerases"/>
    <property type="match status" value="1"/>
</dbReference>
<gene>
    <name evidence="4" type="ORF">ANN_09490</name>
</gene>
<protein>
    <submittedName>
        <fullName evidence="4">Uncharacterized protein</fullName>
    </submittedName>
</protein>
<keyword evidence="5" id="KW-1185">Reference proteome</keyword>
<evidence type="ECO:0000313" key="5">
    <source>
        <dbReference type="Proteomes" id="UP001148838"/>
    </source>
</evidence>
<dbReference type="SUPFAM" id="SSF53098">
    <property type="entry name" value="Ribonuclease H-like"/>
    <property type="match status" value="1"/>
</dbReference>
<dbReference type="EMBL" id="JAJSOF020000005">
    <property type="protein sequence ID" value="KAJ4447483.1"/>
    <property type="molecule type" value="Genomic_DNA"/>
</dbReference>
<dbReference type="InterPro" id="IPR001584">
    <property type="entry name" value="Integrase_cat-core"/>
</dbReference>
<dbReference type="InterPro" id="IPR012337">
    <property type="entry name" value="RNaseH-like_sf"/>
</dbReference>
<dbReference type="PROSITE" id="PS50994">
    <property type="entry name" value="INTEGRASE"/>
    <property type="match status" value="1"/>
</dbReference>
<dbReference type="InterPro" id="IPR050951">
    <property type="entry name" value="Retrovirus_Pol_polyprotein"/>
</dbReference>
<dbReference type="InterPro" id="IPR036397">
    <property type="entry name" value="RNaseH_sf"/>
</dbReference>